<keyword evidence="2" id="KW-1185">Reference proteome</keyword>
<evidence type="ECO:0000256" key="1">
    <source>
        <dbReference type="SAM" id="MobiDB-lite"/>
    </source>
</evidence>
<feature type="region of interest" description="Disordered" evidence="1">
    <location>
        <begin position="157"/>
        <end position="280"/>
    </location>
</feature>
<name>A0A1I7UDI3_9PELO</name>
<dbReference type="Proteomes" id="UP000095282">
    <property type="component" value="Unplaced"/>
</dbReference>
<evidence type="ECO:0000313" key="2">
    <source>
        <dbReference type="Proteomes" id="UP000095282"/>
    </source>
</evidence>
<feature type="compositionally biased region" description="Polar residues" evidence="1">
    <location>
        <begin position="253"/>
        <end position="262"/>
    </location>
</feature>
<feature type="region of interest" description="Disordered" evidence="1">
    <location>
        <begin position="473"/>
        <end position="518"/>
    </location>
</feature>
<feature type="compositionally biased region" description="Polar residues" evidence="1">
    <location>
        <begin position="475"/>
        <end position="501"/>
    </location>
</feature>
<dbReference type="WBParaSite" id="Csp11.Scaffold629.g8237.t1">
    <property type="protein sequence ID" value="Csp11.Scaffold629.g8237.t1"/>
    <property type="gene ID" value="Csp11.Scaffold629.g8237"/>
</dbReference>
<feature type="compositionally biased region" description="Pro residues" evidence="1">
    <location>
        <begin position="63"/>
        <end position="74"/>
    </location>
</feature>
<reference evidence="3" key="1">
    <citation type="submission" date="2016-11" db="UniProtKB">
        <authorList>
            <consortium name="WormBaseParasite"/>
        </authorList>
    </citation>
    <scope>IDENTIFICATION</scope>
</reference>
<feature type="compositionally biased region" description="Polar residues" evidence="1">
    <location>
        <begin position="230"/>
        <end position="242"/>
    </location>
</feature>
<dbReference type="eggNOG" id="ENOG502TGEE">
    <property type="taxonomic scope" value="Eukaryota"/>
</dbReference>
<organism evidence="2 3">
    <name type="scientific">Caenorhabditis tropicalis</name>
    <dbReference type="NCBI Taxonomy" id="1561998"/>
    <lineage>
        <taxon>Eukaryota</taxon>
        <taxon>Metazoa</taxon>
        <taxon>Ecdysozoa</taxon>
        <taxon>Nematoda</taxon>
        <taxon>Chromadorea</taxon>
        <taxon>Rhabditida</taxon>
        <taxon>Rhabditina</taxon>
        <taxon>Rhabditomorpha</taxon>
        <taxon>Rhabditoidea</taxon>
        <taxon>Rhabditidae</taxon>
        <taxon>Peloderinae</taxon>
        <taxon>Caenorhabditis</taxon>
    </lineage>
</organism>
<accession>A0A1I7UDI3</accession>
<feature type="region of interest" description="Disordered" evidence="1">
    <location>
        <begin position="1"/>
        <end position="41"/>
    </location>
</feature>
<feature type="region of interest" description="Disordered" evidence="1">
    <location>
        <begin position="63"/>
        <end position="109"/>
    </location>
</feature>
<feature type="compositionally biased region" description="Polar residues" evidence="1">
    <location>
        <begin position="14"/>
        <end position="24"/>
    </location>
</feature>
<sequence length="518" mass="59379">MDRFRAPEVMALSPASSRRPSNSDLMPHPRPSNFRPFTSRFQPVYQRNPPVYYQEPARYPGPPSLLPSYIPPQYPRESPKARKNRHVPPRGMFQNAKYSDAPEIDEDQIRRTEEMITRMVEKSHRRGYHDYQPNYAMRDSIRQAIYNMGVPEHYRAIPEESRRRGESSRHYGRGDEEDDVVEEPRKRRRPEYEEDEDSEPSRPPRRQEKRRKRHVERVEANSSDEEETLMNRSRGSRATPSTGIPEERAPSHGSKSSKNESPVTGPYLNDSDDDDHWRDSLPFMCKPNGAGAAMFERVGSAINPLPLRDDTKNSYSDVAMMLLGKSLKSLKNPSEIPSRGLQTQILNRSTSWAAPQNQSKQRKTDTSLMREISRIQHPDNISTLQIDASLFPAERPQMPPPRHQSSPISNVFPRENNMTAPSSIPRGPETYGICISDDEEDPKQFDIDEYIAQGASQISYFPADPDISFYAPSTDIFSQEPDSNKSPVGLNVSNMFSNDPNESPMFDVSDTEKDRYLF</sequence>
<protein>
    <submittedName>
        <fullName evidence="3">ZM domain-containing protein</fullName>
    </submittedName>
</protein>
<feature type="compositionally biased region" description="Basic and acidic residues" evidence="1">
    <location>
        <begin position="157"/>
        <end position="174"/>
    </location>
</feature>
<proteinExistence type="predicted"/>
<dbReference type="AlphaFoldDB" id="A0A1I7UDI3"/>
<feature type="region of interest" description="Disordered" evidence="1">
    <location>
        <begin position="393"/>
        <end position="428"/>
    </location>
</feature>
<feature type="region of interest" description="Disordered" evidence="1">
    <location>
        <begin position="347"/>
        <end position="367"/>
    </location>
</feature>
<feature type="compositionally biased region" description="Polar residues" evidence="1">
    <location>
        <begin position="347"/>
        <end position="359"/>
    </location>
</feature>
<evidence type="ECO:0000313" key="3">
    <source>
        <dbReference type="WBParaSite" id="Csp11.Scaffold629.g8237.t1"/>
    </source>
</evidence>